<evidence type="ECO:0000313" key="3">
    <source>
        <dbReference type="Proteomes" id="UP000062973"/>
    </source>
</evidence>
<dbReference type="Proteomes" id="UP000062973">
    <property type="component" value="Chromosome"/>
</dbReference>
<dbReference type="KEGG" id="amq:AMETH_2890"/>
<evidence type="ECO:0000259" key="1">
    <source>
        <dbReference type="Pfam" id="PF02698"/>
    </source>
</evidence>
<dbReference type="STRING" id="1068978.AMETH_2890"/>
<feature type="domain" description="DUF218" evidence="1">
    <location>
        <begin position="32"/>
        <end position="152"/>
    </location>
</feature>
<reference evidence="2 3" key="1">
    <citation type="submission" date="2014-07" db="EMBL/GenBank/DDBJ databases">
        <title>Whole Genome Sequence of the Amycolatopsis methanolica 239.</title>
        <authorList>
            <person name="Tang B."/>
        </authorList>
    </citation>
    <scope>NUCLEOTIDE SEQUENCE [LARGE SCALE GENOMIC DNA]</scope>
    <source>
        <strain evidence="2 3">239</strain>
    </source>
</reference>
<dbReference type="AlphaFoldDB" id="A0A076MZC3"/>
<dbReference type="OrthoDB" id="2216870at2"/>
<evidence type="ECO:0000313" key="2">
    <source>
        <dbReference type="EMBL" id="AIJ22982.1"/>
    </source>
</evidence>
<dbReference type="InterPro" id="IPR014729">
    <property type="entry name" value="Rossmann-like_a/b/a_fold"/>
</dbReference>
<organism evidence="2 3">
    <name type="scientific">Amycolatopsis methanolica 239</name>
    <dbReference type="NCBI Taxonomy" id="1068978"/>
    <lineage>
        <taxon>Bacteria</taxon>
        <taxon>Bacillati</taxon>
        <taxon>Actinomycetota</taxon>
        <taxon>Actinomycetes</taxon>
        <taxon>Pseudonocardiales</taxon>
        <taxon>Pseudonocardiaceae</taxon>
        <taxon>Amycolatopsis</taxon>
        <taxon>Amycolatopsis methanolica group</taxon>
    </lineage>
</organism>
<dbReference type="InterPro" id="IPR003848">
    <property type="entry name" value="DUF218"/>
</dbReference>
<protein>
    <recommendedName>
        <fullName evidence="1">DUF218 domain-containing protein</fullName>
    </recommendedName>
</protein>
<accession>A0A076MZC3</accession>
<dbReference type="GO" id="GO:0005886">
    <property type="term" value="C:plasma membrane"/>
    <property type="evidence" value="ECO:0007669"/>
    <property type="project" value="TreeGrafter"/>
</dbReference>
<dbReference type="PANTHER" id="PTHR30336:SF20">
    <property type="entry name" value="DUF218 DOMAIN-CONTAINING PROTEIN"/>
    <property type="match status" value="1"/>
</dbReference>
<dbReference type="eggNOG" id="COG1434">
    <property type="taxonomic scope" value="Bacteria"/>
</dbReference>
<sequence length="217" mass="24194">MRKVLLDRVWADAELVWEFHRLHHRPKPCSAAVALGCNDLGVAAHAAELYHRGLFPVVVFTGGNSRETARTFPRGEAVHYRERALELGVPDDAILVEPNATNTGENIALSREVLAAAGVEVSSLMLVSMPYMERRAFATTRKVWPEVEPVCASAPVSLTEYALRTKHGTELIDMIVGDFQRLIEYPRKGFAIPQKIPPIVYSAYRRLVAAGFRSRML</sequence>
<dbReference type="PATRIC" id="fig|1068978.7.peg.3087"/>
<dbReference type="HOGENOM" id="CLU_064561_0_0_11"/>
<dbReference type="PANTHER" id="PTHR30336">
    <property type="entry name" value="INNER MEMBRANE PROTEIN, PROBABLE PERMEASE"/>
    <property type="match status" value="1"/>
</dbReference>
<name>A0A076MZC3_AMYME</name>
<dbReference type="CDD" id="cd06259">
    <property type="entry name" value="YdcF-like"/>
    <property type="match status" value="1"/>
</dbReference>
<dbReference type="EMBL" id="CP009110">
    <property type="protein sequence ID" value="AIJ22982.1"/>
    <property type="molecule type" value="Genomic_DNA"/>
</dbReference>
<dbReference type="RefSeq" id="WP_017987979.1">
    <property type="nucleotide sequence ID" value="NZ_AQUL01000002.1"/>
</dbReference>
<proteinExistence type="predicted"/>
<dbReference type="InterPro" id="IPR051599">
    <property type="entry name" value="Cell_Envelope_Assoc"/>
</dbReference>
<dbReference type="Pfam" id="PF02698">
    <property type="entry name" value="DUF218"/>
    <property type="match status" value="1"/>
</dbReference>
<dbReference type="Gene3D" id="3.40.50.620">
    <property type="entry name" value="HUPs"/>
    <property type="match status" value="1"/>
</dbReference>
<keyword evidence="3" id="KW-1185">Reference proteome</keyword>
<gene>
    <name evidence="2" type="ORF">AMETH_2890</name>
</gene>